<name>A0A5C0B5K9_9BURK</name>
<organism evidence="1 2">
    <name type="scientific">Pigmentiphaga aceris</name>
    <dbReference type="NCBI Taxonomy" id="1940612"/>
    <lineage>
        <taxon>Bacteria</taxon>
        <taxon>Pseudomonadati</taxon>
        <taxon>Pseudomonadota</taxon>
        <taxon>Betaproteobacteria</taxon>
        <taxon>Burkholderiales</taxon>
        <taxon>Alcaligenaceae</taxon>
        <taxon>Pigmentiphaga</taxon>
    </lineage>
</organism>
<dbReference type="EMBL" id="CP043046">
    <property type="protein sequence ID" value="QEI09555.1"/>
    <property type="molecule type" value="Genomic_DNA"/>
</dbReference>
<dbReference type="Proteomes" id="UP000325161">
    <property type="component" value="Chromosome"/>
</dbReference>
<protein>
    <submittedName>
        <fullName evidence="1">Uncharacterized protein</fullName>
    </submittedName>
</protein>
<reference evidence="1 2" key="1">
    <citation type="submission" date="2019-08" db="EMBL/GenBank/DDBJ databases">
        <title>Amphibian skin-associated Pigmentiphaga: genome sequence and occurrence across geography and hosts.</title>
        <authorList>
            <person name="Bletz M.C."/>
            <person name="Bunk B."/>
            <person name="Sproeer C."/>
            <person name="Biwer P."/>
            <person name="Reiter S."/>
            <person name="Rabemananjara F.C.E."/>
            <person name="Schulz S."/>
            <person name="Overmann J."/>
            <person name="Vences M."/>
        </authorList>
    </citation>
    <scope>NUCLEOTIDE SEQUENCE [LARGE SCALE GENOMIC DNA]</scope>
    <source>
        <strain evidence="1 2">Mada1488</strain>
    </source>
</reference>
<proteinExistence type="predicted"/>
<keyword evidence="2" id="KW-1185">Reference proteome</keyword>
<evidence type="ECO:0000313" key="2">
    <source>
        <dbReference type="Proteomes" id="UP000325161"/>
    </source>
</evidence>
<sequence length="139" mass="16285">MTPLHGLVQWESIRTYMEKGPEFAPGVAPYEGLHTFDKEREDMREEYLYKERSALGVAWWYVSHVFTLWRFPYWVAEWDHGYSMKAMPDSIAAWSQAIPPEEWAKPSAELKEESVKIEAAFAEGINFAKYFESKLVKID</sequence>
<dbReference type="AlphaFoldDB" id="A0A5C0B5K9"/>
<gene>
    <name evidence="1" type="ORF">FXN63_24900</name>
</gene>
<evidence type="ECO:0000313" key="1">
    <source>
        <dbReference type="EMBL" id="QEI09555.1"/>
    </source>
</evidence>
<dbReference type="KEGG" id="pacr:FXN63_24900"/>
<accession>A0A5C0B5K9</accession>